<gene>
    <name evidence="1" type="ORF">N7456_012837</name>
</gene>
<accession>A0A9W9EKJ0</accession>
<dbReference type="EMBL" id="JAPQKH010000008">
    <property type="protein sequence ID" value="KAJ5083410.1"/>
    <property type="molecule type" value="Genomic_DNA"/>
</dbReference>
<reference evidence="1" key="1">
    <citation type="submission" date="2022-11" db="EMBL/GenBank/DDBJ databases">
        <authorList>
            <person name="Petersen C."/>
        </authorList>
    </citation>
    <scope>NUCLEOTIDE SEQUENCE</scope>
    <source>
        <strain evidence="1">IBT 30069</strain>
    </source>
</reference>
<keyword evidence="2" id="KW-1185">Reference proteome</keyword>
<name>A0A9W9EKJ0_9EURO</name>
<evidence type="ECO:0000313" key="1">
    <source>
        <dbReference type="EMBL" id="KAJ5083410.1"/>
    </source>
</evidence>
<dbReference type="AlphaFoldDB" id="A0A9W9EKJ0"/>
<proteinExistence type="predicted"/>
<dbReference type="Proteomes" id="UP001149165">
    <property type="component" value="Unassembled WGS sequence"/>
</dbReference>
<comment type="caution">
    <text evidence="1">The sequence shown here is derived from an EMBL/GenBank/DDBJ whole genome shotgun (WGS) entry which is preliminary data.</text>
</comment>
<reference evidence="1" key="2">
    <citation type="journal article" date="2023" name="IMA Fungus">
        <title>Comparative genomic study of the Penicillium genus elucidates a diverse pangenome and 15 lateral gene transfer events.</title>
        <authorList>
            <person name="Petersen C."/>
            <person name="Sorensen T."/>
            <person name="Nielsen M.R."/>
            <person name="Sondergaard T.E."/>
            <person name="Sorensen J.L."/>
            <person name="Fitzpatrick D.A."/>
            <person name="Frisvad J.C."/>
            <person name="Nielsen K.L."/>
        </authorList>
    </citation>
    <scope>NUCLEOTIDE SEQUENCE</scope>
    <source>
        <strain evidence="1">IBT 30069</strain>
    </source>
</reference>
<organism evidence="1 2">
    <name type="scientific">Penicillium angulare</name>
    <dbReference type="NCBI Taxonomy" id="116970"/>
    <lineage>
        <taxon>Eukaryota</taxon>
        <taxon>Fungi</taxon>
        <taxon>Dikarya</taxon>
        <taxon>Ascomycota</taxon>
        <taxon>Pezizomycotina</taxon>
        <taxon>Eurotiomycetes</taxon>
        <taxon>Eurotiomycetidae</taxon>
        <taxon>Eurotiales</taxon>
        <taxon>Aspergillaceae</taxon>
        <taxon>Penicillium</taxon>
    </lineage>
</organism>
<evidence type="ECO:0000313" key="2">
    <source>
        <dbReference type="Proteomes" id="UP001149165"/>
    </source>
</evidence>
<protein>
    <submittedName>
        <fullName evidence="1">Uncharacterized protein</fullName>
    </submittedName>
</protein>
<sequence length="225" mass="25002">MSYSIDVSDLFKYAESSGVAIHPFETDVTSLLSLIAELCAPDGGRSEVNTKYEDQLLESIGDFNHTKLRLNHESARLLSAAHNALKAETPSLNWDALLPQAHDLSASSSYYGAPLLTEQEERRLQPSLPRKQIEMDVLQYAQTHCSLYPSPDINPPASITETSELCRNNLGTKKLKLSISNESLRLISRARRVGAFPRRAAGFLFAELLKVPKVSHLVVILIWES</sequence>